<proteinExistence type="predicted"/>
<sequence>MSCKVAGAIMSVYNFALLVFFCPLSLHLTASSAFLQTPIAYSRQSARNRRSSVALSGQDVVSTGAAAPSVAGPSVDPFVSEAIASFDWKKNWYPVIWARDVPVGKPTKVTLFDTDFVLVRDKDRQVGAALDVCPHRLAALSEGRVTEQGWLQCAYHGWAFDSRDGNCRAIPQLTPSQRSKGAGESSSTFSFSSRTCLTVCACKVQQGVVWIHPFASPLEAETSNLFNEIPRVPELDDPLYGWCGEGEGGEPFAGVVRDLPIDYSLLVENILDPDHGLFAHCAKGFDLYTATAQQPQHVSFFPVPMQRLGTPESSYEPGGLFTIQSSVDAVPKLSESTAKEKKDSKPNEDKKPLRATSRFTPPCLIASGRRDPLTGVSPFIIAFWVCPVGVGRTRFMSASVARGKESAKGSGGKPKKNGKKRSRPGIPRWLQHLFINNFLDEDSHLLCTQQPRTLSAELRAHVKRKEEEKEESGSMTERGQTEKERGVSTDCCWDIGIQGRETVSERKRIFAYRSPTEKLLLTVGAYLDKTLPSMPNRYRDPSLFLRSCPSREETLDRWAQHTKICPDSMDVFERAKKIRNAAALSLAGVLFVLPQILKLISGSQAGGVAGWMGRYTRVLQSILSLWSLQVAFPCLLTVVASVSHLLMREFRFKMTDRLRDRKLQGINKTDIFPDSRLLGGAPIE</sequence>
<evidence type="ECO:0000256" key="8">
    <source>
        <dbReference type="ARBA" id="ARBA00022946"/>
    </source>
</evidence>
<evidence type="ECO:0000256" key="2">
    <source>
        <dbReference type="ARBA" id="ARBA00004370"/>
    </source>
</evidence>
<dbReference type="InterPro" id="IPR036922">
    <property type="entry name" value="Rieske_2Fe-2S_sf"/>
</dbReference>
<name>A0A0G4GVX5_9ALVE</name>
<dbReference type="PANTHER" id="PTHR21266:SF32">
    <property type="entry name" value="CHOLESTEROL 7-DESATURASE NVD"/>
    <property type="match status" value="1"/>
</dbReference>
<dbReference type="GO" id="GO:0010277">
    <property type="term" value="F:chlorophyllide a oxygenase activity"/>
    <property type="evidence" value="ECO:0007669"/>
    <property type="project" value="InterPro"/>
</dbReference>
<dbReference type="AlphaFoldDB" id="A0A0G4GVX5"/>
<dbReference type="GO" id="GO:0009507">
    <property type="term" value="C:chloroplast"/>
    <property type="evidence" value="ECO:0007669"/>
    <property type="project" value="UniProtKB-SubCell"/>
</dbReference>
<evidence type="ECO:0000313" key="17">
    <source>
        <dbReference type="EMBL" id="CEM35108.1"/>
    </source>
</evidence>
<evidence type="ECO:0000256" key="10">
    <source>
        <dbReference type="ARBA" id="ARBA00023002"/>
    </source>
</evidence>
<dbReference type="EMBL" id="CDMZ01001606">
    <property type="protein sequence ID" value="CEM35108.1"/>
    <property type="molecule type" value="Genomic_DNA"/>
</dbReference>
<keyword evidence="3" id="KW-0150">Chloroplast</keyword>
<accession>A0A0G4GVX5</accession>
<keyword evidence="4" id="KW-0934">Plastid</keyword>
<feature type="region of interest" description="Disordered" evidence="14">
    <location>
        <begin position="400"/>
        <end position="424"/>
    </location>
</feature>
<evidence type="ECO:0000256" key="15">
    <source>
        <dbReference type="SAM" id="Phobius"/>
    </source>
</evidence>
<dbReference type="InterPro" id="IPR013626">
    <property type="entry name" value="PaO"/>
</dbReference>
<evidence type="ECO:0000256" key="3">
    <source>
        <dbReference type="ARBA" id="ARBA00022528"/>
    </source>
</evidence>
<evidence type="ECO:0000256" key="12">
    <source>
        <dbReference type="ARBA" id="ARBA00023014"/>
    </source>
</evidence>
<reference evidence="17" key="1">
    <citation type="submission" date="2014-11" db="EMBL/GenBank/DDBJ databases">
        <authorList>
            <person name="Otto D Thomas"/>
            <person name="Naeem Raeece"/>
        </authorList>
    </citation>
    <scope>NUCLEOTIDE SEQUENCE</scope>
</reference>
<feature type="domain" description="Rieske" evidence="16">
    <location>
        <begin position="92"/>
        <end position="211"/>
    </location>
</feature>
<dbReference type="Pfam" id="PF08417">
    <property type="entry name" value="PaO"/>
    <property type="match status" value="1"/>
</dbReference>
<feature type="compositionally biased region" description="Basic and acidic residues" evidence="14">
    <location>
        <begin position="337"/>
        <end position="352"/>
    </location>
</feature>
<keyword evidence="8" id="KW-0809">Transit peptide</keyword>
<keyword evidence="12" id="KW-0411">Iron-sulfur</keyword>
<feature type="region of interest" description="Disordered" evidence="14">
    <location>
        <begin position="463"/>
        <end position="485"/>
    </location>
</feature>
<evidence type="ECO:0000256" key="13">
    <source>
        <dbReference type="ARBA" id="ARBA00023136"/>
    </source>
</evidence>
<keyword evidence="6" id="KW-0001">2Fe-2S</keyword>
<dbReference type="InterPro" id="IPR017941">
    <property type="entry name" value="Rieske_2Fe-2S"/>
</dbReference>
<dbReference type="Pfam" id="PF00355">
    <property type="entry name" value="Rieske"/>
    <property type="match status" value="1"/>
</dbReference>
<feature type="compositionally biased region" description="Basic residues" evidence="14">
    <location>
        <begin position="413"/>
        <end position="423"/>
    </location>
</feature>
<dbReference type="GO" id="GO:0046872">
    <property type="term" value="F:metal ion binding"/>
    <property type="evidence" value="ECO:0007669"/>
    <property type="project" value="UniProtKB-KW"/>
</dbReference>
<evidence type="ECO:0000256" key="5">
    <source>
        <dbReference type="ARBA" id="ARBA00022692"/>
    </source>
</evidence>
<dbReference type="GO" id="GO:0016020">
    <property type="term" value="C:membrane"/>
    <property type="evidence" value="ECO:0007669"/>
    <property type="project" value="UniProtKB-SubCell"/>
</dbReference>
<dbReference type="VEuPathDB" id="CryptoDB:Cvel_23616"/>
<protein>
    <recommendedName>
        <fullName evidence="16">Rieske domain-containing protein</fullName>
    </recommendedName>
</protein>
<evidence type="ECO:0000256" key="6">
    <source>
        <dbReference type="ARBA" id="ARBA00022714"/>
    </source>
</evidence>
<evidence type="ECO:0000256" key="11">
    <source>
        <dbReference type="ARBA" id="ARBA00023004"/>
    </source>
</evidence>
<evidence type="ECO:0000259" key="16">
    <source>
        <dbReference type="PROSITE" id="PS51296"/>
    </source>
</evidence>
<dbReference type="SUPFAM" id="SSF55961">
    <property type="entry name" value="Bet v1-like"/>
    <property type="match status" value="1"/>
</dbReference>
<gene>
    <name evidence="17" type="ORF">Cvel_23616</name>
</gene>
<dbReference type="PROSITE" id="PS51296">
    <property type="entry name" value="RIESKE"/>
    <property type="match status" value="1"/>
</dbReference>
<dbReference type="GO" id="GO:0051537">
    <property type="term" value="F:2 iron, 2 sulfur cluster binding"/>
    <property type="evidence" value="ECO:0007669"/>
    <property type="project" value="UniProtKB-KW"/>
</dbReference>
<evidence type="ECO:0000256" key="9">
    <source>
        <dbReference type="ARBA" id="ARBA00022989"/>
    </source>
</evidence>
<keyword evidence="7" id="KW-0479">Metal-binding</keyword>
<comment type="subcellular location">
    <subcellularLocation>
        <location evidence="2">Membrane</location>
    </subcellularLocation>
    <subcellularLocation>
        <location evidence="1">Plastid</location>
        <location evidence="1">Chloroplast</location>
    </subcellularLocation>
</comment>
<keyword evidence="11" id="KW-0408">Iron</keyword>
<keyword evidence="13 15" id="KW-0472">Membrane</keyword>
<evidence type="ECO:0000256" key="7">
    <source>
        <dbReference type="ARBA" id="ARBA00022723"/>
    </source>
</evidence>
<organism evidence="17">
    <name type="scientific">Chromera velia CCMP2878</name>
    <dbReference type="NCBI Taxonomy" id="1169474"/>
    <lineage>
        <taxon>Eukaryota</taxon>
        <taxon>Sar</taxon>
        <taxon>Alveolata</taxon>
        <taxon>Colpodellida</taxon>
        <taxon>Chromeraceae</taxon>
        <taxon>Chromera</taxon>
    </lineage>
</organism>
<dbReference type="PANTHER" id="PTHR21266">
    <property type="entry name" value="IRON-SULFUR DOMAIN CONTAINING PROTEIN"/>
    <property type="match status" value="1"/>
</dbReference>
<dbReference type="InterPro" id="IPR050584">
    <property type="entry name" value="Cholesterol_7-desaturase"/>
</dbReference>
<keyword evidence="9 15" id="KW-1133">Transmembrane helix</keyword>
<dbReference type="SUPFAM" id="SSF50022">
    <property type="entry name" value="ISP domain"/>
    <property type="match status" value="1"/>
</dbReference>
<keyword evidence="10" id="KW-0560">Oxidoreductase</keyword>
<dbReference type="Gene3D" id="2.102.10.10">
    <property type="entry name" value="Rieske [2Fe-2S] iron-sulphur domain"/>
    <property type="match status" value="1"/>
</dbReference>
<keyword evidence="5 15" id="KW-0812">Transmembrane</keyword>
<evidence type="ECO:0000256" key="1">
    <source>
        <dbReference type="ARBA" id="ARBA00004229"/>
    </source>
</evidence>
<evidence type="ECO:0000256" key="4">
    <source>
        <dbReference type="ARBA" id="ARBA00022640"/>
    </source>
</evidence>
<feature type="transmembrane region" description="Helical" evidence="15">
    <location>
        <begin position="621"/>
        <end position="647"/>
    </location>
</feature>
<evidence type="ECO:0000256" key="14">
    <source>
        <dbReference type="SAM" id="MobiDB-lite"/>
    </source>
</evidence>
<feature type="region of interest" description="Disordered" evidence="14">
    <location>
        <begin position="332"/>
        <end position="356"/>
    </location>
</feature>